<comment type="caution">
    <text evidence="11">The sequence shown here is derived from an EMBL/GenBank/DDBJ whole genome shotgun (WGS) entry which is preliminary data.</text>
</comment>
<evidence type="ECO:0000256" key="5">
    <source>
        <dbReference type="ARBA" id="ARBA00022729"/>
    </source>
</evidence>
<dbReference type="InterPro" id="IPR051708">
    <property type="entry name" value="Plant_Aspart_Prot_A1"/>
</dbReference>
<dbReference type="InterPro" id="IPR032861">
    <property type="entry name" value="TAXi_N"/>
</dbReference>
<dbReference type="GO" id="GO:0006508">
    <property type="term" value="P:proteolysis"/>
    <property type="evidence" value="ECO:0007669"/>
    <property type="project" value="UniProtKB-KW"/>
</dbReference>
<dbReference type="InterPro" id="IPR033121">
    <property type="entry name" value="PEPTIDASE_A1"/>
</dbReference>
<dbReference type="EMBL" id="JAYKXN010000006">
    <property type="protein sequence ID" value="KAK7278678.1"/>
    <property type="molecule type" value="Genomic_DNA"/>
</dbReference>
<dbReference type="PROSITE" id="PS00141">
    <property type="entry name" value="ASP_PROTEASE"/>
    <property type="match status" value="1"/>
</dbReference>
<evidence type="ECO:0000259" key="10">
    <source>
        <dbReference type="PROSITE" id="PS51767"/>
    </source>
</evidence>
<evidence type="ECO:0000256" key="8">
    <source>
        <dbReference type="ARBA" id="ARBA00023180"/>
    </source>
</evidence>
<dbReference type="CDD" id="cd05476">
    <property type="entry name" value="pepsin_A_like_plant"/>
    <property type="match status" value="1"/>
</dbReference>
<name>A0AAN9IF79_CLITE</name>
<comment type="similarity">
    <text evidence="2">Belongs to the peptidase A1 family.</text>
</comment>
<dbReference type="InterPro" id="IPR021109">
    <property type="entry name" value="Peptidase_aspartic_dom_sf"/>
</dbReference>
<keyword evidence="4" id="KW-0645">Protease</keyword>
<dbReference type="PANTHER" id="PTHR47967:SF66">
    <property type="entry name" value="ASPARTIC PROTEINASE CDR1-RELATED"/>
    <property type="match status" value="1"/>
</dbReference>
<reference evidence="11 12" key="1">
    <citation type="submission" date="2024-01" db="EMBL/GenBank/DDBJ databases">
        <title>The genomes of 5 underutilized Papilionoideae crops provide insights into root nodulation and disease resistance.</title>
        <authorList>
            <person name="Yuan L."/>
        </authorList>
    </citation>
    <scope>NUCLEOTIDE SEQUENCE [LARGE SCALE GENOMIC DNA]</scope>
    <source>
        <strain evidence="11">LY-2023</strain>
        <tissue evidence="11">Leaf</tissue>
    </source>
</reference>
<dbReference type="FunFam" id="2.40.70.10:FF:000016">
    <property type="entry name" value="Probable aspartic protease At2g35615"/>
    <property type="match status" value="1"/>
</dbReference>
<dbReference type="InterPro" id="IPR032799">
    <property type="entry name" value="TAXi_C"/>
</dbReference>
<dbReference type="GO" id="GO:0004190">
    <property type="term" value="F:aspartic-type endopeptidase activity"/>
    <property type="evidence" value="ECO:0007669"/>
    <property type="project" value="UniProtKB-KW"/>
</dbReference>
<sequence>MATMTCSYYVILLLCMCNISLSKALNGGFTVEIIHRDSLGSPFYRPAETKFQRVINALRRSINRANHLKQSSISPNAAQATVTPYQGEYLMTYSVGTPPFKLFGIVDTGSDIIWMQCQPCETCYKQTTPIFDPSKSNTYKTLPCSSTTCQTVQSTSCSADNKQTCEYAINYGDGSHSQGDLSVDTLTLGSTNGSPISFPRTIIGCGHDNTVSFRGKSSGVVGLGDGPLSLTSQLSSSIDKKFSYCFAPMFSQSASSSELNFGDAALVSGDGVVSTPIVSHDQKIFYYLTLEAFSVGNNRIEFGGSSSGSTKEGNIIIDSGTTLTLLPGDVYSKLESAVAFGIGLKRVQDPNKLLSLCYETTSDKIDVLAITAHFRGADVALNAVNTFVEIAEGIVCFAFRASEDASIFGNLAQQNLLVGYDLQKKMISFKATDCTKW</sequence>
<evidence type="ECO:0000313" key="12">
    <source>
        <dbReference type="Proteomes" id="UP001359559"/>
    </source>
</evidence>
<proteinExistence type="inferred from homology"/>
<dbReference type="PANTHER" id="PTHR47967">
    <property type="entry name" value="OS07G0603500 PROTEIN-RELATED"/>
    <property type="match status" value="1"/>
</dbReference>
<feature type="domain" description="Peptidase A1" evidence="10">
    <location>
        <begin position="89"/>
        <end position="430"/>
    </location>
</feature>
<evidence type="ECO:0000256" key="2">
    <source>
        <dbReference type="ARBA" id="ARBA00007447"/>
    </source>
</evidence>
<dbReference type="Pfam" id="PF14541">
    <property type="entry name" value="TAXi_C"/>
    <property type="match status" value="1"/>
</dbReference>
<comment type="subcellular location">
    <subcellularLocation>
        <location evidence="1">Secreted</location>
    </subcellularLocation>
</comment>
<gene>
    <name evidence="11" type="ORF">RJT34_23713</name>
</gene>
<evidence type="ECO:0000256" key="1">
    <source>
        <dbReference type="ARBA" id="ARBA00004613"/>
    </source>
</evidence>
<dbReference type="GO" id="GO:0005576">
    <property type="term" value="C:extracellular region"/>
    <property type="evidence" value="ECO:0007669"/>
    <property type="project" value="UniProtKB-SubCell"/>
</dbReference>
<evidence type="ECO:0000256" key="9">
    <source>
        <dbReference type="SAM" id="SignalP"/>
    </source>
</evidence>
<dbReference type="AlphaFoldDB" id="A0AAN9IF79"/>
<keyword evidence="12" id="KW-1185">Reference proteome</keyword>
<evidence type="ECO:0000256" key="4">
    <source>
        <dbReference type="ARBA" id="ARBA00022670"/>
    </source>
</evidence>
<dbReference type="FunFam" id="2.40.70.10:FF:000050">
    <property type="entry name" value="Aspartic proteinase CDR1"/>
    <property type="match status" value="1"/>
</dbReference>
<keyword evidence="5 9" id="KW-0732">Signal</keyword>
<dbReference type="InterPro" id="IPR034161">
    <property type="entry name" value="Pepsin-like_plant"/>
</dbReference>
<keyword evidence="8" id="KW-0325">Glycoprotein</keyword>
<dbReference type="PROSITE" id="PS51767">
    <property type="entry name" value="PEPTIDASE_A1"/>
    <property type="match status" value="1"/>
</dbReference>
<evidence type="ECO:0000313" key="11">
    <source>
        <dbReference type="EMBL" id="KAK7278678.1"/>
    </source>
</evidence>
<evidence type="ECO:0000256" key="7">
    <source>
        <dbReference type="ARBA" id="ARBA00022801"/>
    </source>
</evidence>
<dbReference type="SUPFAM" id="SSF50630">
    <property type="entry name" value="Acid proteases"/>
    <property type="match status" value="1"/>
</dbReference>
<feature type="chain" id="PRO_5042947487" description="Peptidase A1 domain-containing protein" evidence="9">
    <location>
        <begin position="25"/>
        <end position="437"/>
    </location>
</feature>
<evidence type="ECO:0000256" key="3">
    <source>
        <dbReference type="ARBA" id="ARBA00022525"/>
    </source>
</evidence>
<keyword evidence="7" id="KW-0378">Hydrolase</keyword>
<keyword evidence="6" id="KW-0064">Aspartyl protease</keyword>
<keyword evidence="3" id="KW-0964">Secreted</keyword>
<accession>A0AAN9IF79</accession>
<dbReference type="Proteomes" id="UP001359559">
    <property type="component" value="Unassembled WGS sequence"/>
</dbReference>
<dbReference type="Pfam" id="PF14543">
    <property type="entry name" value="TAXi_N"/>
    <property type="match status" value="1"/>
</dbReference>
<dbReference type="InterPro" id="IPR001969">
    <property type="entry name" value="Aspartic_peptidase_AS"/>
</dbReference>
<feature type="signal peptide" evidence="9">
    <location>
        <begin position="1"/>
        <end position="24"/>
    </location>
</feature>
<protein>
    <recommendedName>
        <fullName evidence="10">Peptidase A1 domain-containing protein</fullName>
    </recommendedName>
</protein>
<evidence type="ECO:0000256" key="6">
    <source>
        <dbReference type="ARBA" id="ARBA00022750"/>
    </source>
</evidence>
<organism evidence="11 12">
    <name type="scientific">Clitoria ternatea</name>
    <name type="common">Butterfly pea</name>
    <dbReference type="NCBI Taxonomy" id="43366"/>
    <lineage>
        <taxon>Eukaryota</taxon>
        <taxon>Viridiplantae</taxon>
        <taxon>Streptophyta</taxon>
        <taxon>Embryophyta</taxon>
        <taxon>Tracheophyta</taxon>
        <taxon>Spermatophyta</taxon>
        <taxon>Magnoliopsida</taxon>
        <taxon>eudicotyledons</taxon>
        <taxon>Gunneridae</taxon>
        <taxon>Pentapetalae</taxon>
        <taxon>rosids</taxon>
        <taxon>fabids</taxon>
        <taxon>Fabales</taxon>
        <taxon>Fabaceae</taxon>
        <taxon>Papilionoideae</taxon>
        <taxon>50 kb inversion clade</taxon>
        <taxon>NPAAA clade</taxon>
        <taxon>indigoferoid/millettioid clade</taxon>
        <taxon>Phaseoleae</taxon>
        <taxon>Clitoria</taxon>
    </lineage>
</organism>
<dbReference type="Gene3D" id="2.40.70.10">
    <property type="entry name" value="Acid Proteases"/>
    <property type="match status" value="2"/>
</dbReference>